<keyword evidence="2 4" id="KW-0863">Zinc-finger</keyword>
<feature type="domain" description="SP-RING-type" evidence="5">
    <location>
        <begin position="272"/>
        <end position="353"/>
    </location>
</feature>
<evidence type="ECO:0000256" key="3">
    <source>
        <dbReference type="ARBA" id="ARBA00022833"/>
    </source>
</evidence>
<dbReference type="OrthoDB" id="28127at2759"/>
<dbReference type="SUPFAM" id="SSF57850">
    <property type="entry name" value="RING/U-box"/>
    <property type="match status" value="1"/>
</dbReference>
<evidence type="ECO:0000256" key="4">
    <source>
        <dbReference type="PROSITE-ProRule" id="PRU00452"/>
    </source>
</evidence>
<dbReference type="CDD" id="cd16650">
    <property type="entry name" value="SP-RING_PIAS-like"/>
    <property type="match status" value="1"/>
</dbReference>
<dbReference type="InterPro" id="IPR013083">
    <property type="entry name" value="Znf_RING/FYVE/PHD"/>
</dbReference>
<dbReference type="AlphaFoldDB" id="A0A1J4IZW9"/>
<dbReference type="GeneID" id="94848119"/>
<dbReference type="PROSITE" id="PS51044">
    <property type="entry name" value="ZF_SP_RING"/>
    <property type="match status" value="1"/>
</dbReference>
<dbReference type="InterPro" id="IPR004181">
    <property type="entry name" value="Znf_MIZ"/>
</dbReference>
<comment type="caution">
    <text evidence="6">The sequence shown here is derived from an EMBL/GenBank/DDBJ whole genome shotgun (WGS) entry which is preliminary data.</text>
</comment>
<reference evidence="6" key="1">
    <citation type="submission" date="2016-10" db="EMBL/GenBank/DDBJ databases">
        <authorList>
            <person name="Benchimol M."/>
            <person name="Almeida L.G."/>
            <person name="Vasconcelos A.T."/>
            <person name="Perreira-Neves A."/>
            <person name="Rosa I.A."/>
            <person name="Tasca T."/>
            <person name="Bogo M.R."/>
            <person name="de Souza W."/>
        </authorList>
    </citation>
    <scope>NUCLEOTIDE SEQUENCE [LARGE SCALE GENOMIC DNA]</scope>
    <source>
        <strain evidence="6">K</strain>
    </source>
</reference>
<protein>
    <recommendedName>
        <fullName evidence="5">SP-RING-type domain-containing protein</fullName>
    </recommendedName>
</protein>
<keyword evidence="3" id="KW-0862">Zinc</keyword>
<evidence type="ECO:0000256" key="1">
    <source>
        <dbReference type="ARBA" id="ARBA00022723"/>
    </source>
</evidence>
<dbReference type="GO" id="GO:0008270">
    <property type="term" value="F:zinc ion binding"/>
    <property type="evidence" value="ECO:0007669"/>
    <property type="project" value="UniProtKB-KW"/>
</dbReference>
<dbReference type="Gene3D" id="3.30.40.10">
    <property type="entry name" value="Zinc/RING finger domain, C3HC4 (zinc finger)"/>
    <property type="match status" value="1"/>
</dbReference>
<dbReference type="GO" id="GO:0000785">
    <property type="term" value="C:chromatin"/>
    <property type="evidence" value="ECO:0007669"/>
    <property type="project" value="TreeGrafter"/>
</dbReference>
<gene>
    <name evidence="6" type="ORF">TRFO_40808</name>
</gene>
<evidence type="ECO:0000259" key="5">
    <source>
        <dbReference type="PROSITE" id="PS51044"/>
    </source>
</evidence>
<proteinExistence type="predicted"/>
<name>A0A1J4IZW9_9EUKA</name>
<dbReference type="GO" id="GO:0016925">
    <property type="term" value="P:protein sumoylation"/>
    <property type="evidence" value="ECO:0007669"/>
    <property type="project" value="TreeGrafter"/>
</dbReference>
<sequence length="527" mass="58905">MSKPVSPIYSQHVNPPAKIIPRQSISVLELSRKRRSGSCDSPSIGQPFINPVNRVTRSKPRRSFFRTASNQSDQNSVQSLVNSLSPSQAFRISMMLRIAPPNLNTLRDFVSRVSPQDQTMMDTIRNAIYSIIRKQEDTAPVDYGFVDCRFSAPSTPIEIINGPINLGETSVDFAFQIPQIPSGLHVVVQPFILGQTPPTIRWPSSLRILVNEHQAKPPGVFPFSHVDLTTFGSGSIVRILCGIEQAKFLLFIRFAQYMSYHDMVLKIQNEKPAVNDNLRPSELSLYSPMSGKVMKHPGRGIQCGHTQCFDLKEYLERCSITQQWLCPICRKHVSPGDLVYSHKTKSILYNLTKASGITAHFPPTLNNVNFTSIPSMTPINNSINSNIINNMNNNLSSNMNNDINNNLSNNMNTNLNNMNNNINNWNSMNMNNFNMNMNGMNNGGGINSGSGNNMFMNNNSNHIEINSMNANRGHNEQNSNGLNVNVNNTKVNPFDGNDMLGNVSVFDDHGDSNFGFQFPEEEDGWNF</sequence>
<dbReference type="VEuPathDB" id="TrichDB:TRFO_40808"/>
<accession>A0A1J4IZW9</accession>
<dbReference type="EMBL" id="MLAK01001458">
    <property type="protein sequence ID" value="OHS92888.1"/>
    <property type="molecule type" value="Genomic_DNA"/>
</dbReference>
<dbReference type="Pfam" id="PF02891">
    <property type="entry name" value="zf-MIZ"/>
    <property type="match status" value="1"/>
</dbReference>
<dbReference type="RefSeq" id="XP_068346025.1">
    <property type="nucleotide sequence ID" value="XM_068513415.1"/>
</dbReference>
<evidence type="ECO:0000256" key="2">
    <source>
        <dbReference type="ARBA" id="ARBA00022771"/>
    </source>
</evidence>
<dbReference type="Proteomes" id="UP000179807">
    <property type="component" value="Unassembled WGS sequence"/>
</dbReference>
<organism evidence="6 7">
    <name type="scientific">Tritrichomonas foetus</name>
    <dbReference type="NCBI Taxonomy" id="1144522"/>
    <lineage>
        <taxon>Eukaryota</taxon>
        <taxon>Metamonada</taxon>
        <taxon>Parabasalia</taxon>
        <taxon>Tritrichomonadida</taxon>
        <taxon>Tritrichomonadidae</taxon>
        <taxon>Tritrichomonas</taxon>
    </lineage>
</organism>
<keyword evidence="7" id="KW-1185">Reference proteome</keyword>
<dbReference type="PANTHER" id="PTHR10782">
    <property type="entry name" value="ZINC FINGER MIZ DOMAIN-CONTAINING PROTEIN"/>
    <property type="match status" value="1"/>
</dbReference>
<evidence type="ECO:0000313" key="6">
    <source>
        <dbReference type="EMBL" id="OHS92888.1"/>
    </source>
</evidence>
<keyword evidence="1" id="KW-0479">Metal-binding</keyword>
<dbReference type="GO" id="GO:0061665">
    <property type="term" value="F:SUMO ligase activity"/>
    <property type="evidence" value="ECO:0007669"/>
    <property type="project" value="TreeGrafter"/>
</dbReference>
<dbReference type="PANTHER" id="PTHR10782:SF4">
    <property type="entry name" value="TONALLI, ISOFORM E"/>
    <property type="match status" value="1"/>
</dbReference>
<evidence type="ECO:0000313" key="7">
    <source>
        <dbReference type="Proteomes" id="UP000179807"/>
    </source>
</evidence>